<protein>
    <submittedName>
        <fullName evidence="1">Uncharacterized protein</fullName>
    </submittedName>
</protein>
<dbReference type="Proteomes" id="UP001208570">
    <property type="component" value="Unassembled WGS sequence"/>
</dbReference>
<sequence length="117" mass="13094">PHEHDDDRACFWIRCARPKSVFCGNINKLILTQTSASANRPGKLMSYITHEKVSLDCGIKIYSRVITSGLLDYLCHLISANIITTPTTITFSLMVGEVYISCLISHKPEVTMNIHLT</sequence>
<dbReference type="EMBL" id="JAODUP010000184">
    <property type="protein sequence ID" value="KAK2157831.1"/>
    <property type="molecule type" value="Genomic_DNA"/>
</dbReference>
<name>A0AAD9JRF7_9ANNE</name>
<proteinExistence type="predicted"/>
<accession>A0AAD9JRF7</accession>
<organism evidence="1 2">
    <name type="scientific">Paralvinella palmiformis</name>
    <dbReference type="NCBI Taxonomy" id="53620"/>
    <lineage>
        <taxon>Eukaryota</taxon>
        <taxon>Metazoa</taxon>
        <taxon>Spiralia</taxon>
        <taxon>Lophotrochozoa</taxon>
        <taxon>Annelida</taxon>
        <taxon>Polychaeta</taxon>
        <taxon>Sedentaria</taxon>
        <taxon>Canalipalpata</taxon>
        <taxon>Terebellida</taxon>
        <taxon>Terebelliformia</taxon>
        <taxon>Alvinellidae</taxon>
        <taxon>Paralvinella</taxon>
    </lineage>
</organism>
<feature type="non-terminal residue" evidence="1">
    <location>
        <position position="1"/>
    </location>
</feature>
<dbReference type="AlphaFoldDB" id="A0AAD9JRF7"/>
<evidence type="ECO:0000313" key="2">
    <source>
        <dbReference type="Proteomes" id="UP001208570"/>
    </source>
</evidence>
<keyword evidence="2" id="KW-1185">Reference proteome</keyword>
<evidence type="ECO:0000313" key="1">
    <source>
        <dbReference type="EMBL" id="KAK2157831.1"/>
    </source>
</evidence>
<comment type="caution">
    <text evidence="1">The sequence shown here is derived from an EMBL/GenBank/DDBJ whole genome shotgun (WGS) entry which is preliminary data.</text>
</comment>
<gene>
    <name evidence="1" type="ORF">LSH36_184g11029</name>
</gene>
<reference evidence="1" key="1">
    <citation type="journal article" date="2023" name="Mol. Biol. Evol.">
        <title>Third-Generation Sequencing Reveals the Adaptive Role of the Epigenome in Three Deep-Sea Polychaetes.</title>
        <authorList>
            <person name="Perez M."/>
            <person name="Aroh O."/>
            <person name="Sun Y."/>
            <person name="Lan Y."/>
            <person name="Juniper S.K."/>
            <person name="Young C.R."/>
            <person name="Angers B."/>
            <person name="Qian P.Y."/>
        </authorList>
    </citation>
    <scope>NUCLEOTIDE SEQUENCE</scope>
    <source>
        <strain evidence="1">P08H-3</strain>
    </source>
</reference>